<feature type="binding site" evidence="6">
    <location>
        <position position="175"/>
    </location>
    <ligand>
        <name>Zn(2+)</name>
        <dbReference type="ChEBI" id="CHEBI:29105"/>
    </ligand>
</feature>
<dbReference type="EMBL" id="CAEY01001379">
    <property type="status" value="NOT_ANNOTATED_CDS"/>
    <property type="molecule type" value="Genomic_DNA"/>
</dbReference>
<dbReference type="EnsemblMetazoa" id="tetur04g08590.1">
    <property type="protein sequence ID" value="tetur04g08590.1"/>
    <property type="gene ID" value="tetur04g08590"/>
</dbReference>
<dbReference type="GO" id="GO:0016020">
    <property type="term" value="C:membrane"/>
    <property type="evidence" value="ECO:0007669"/>
    <property type="project" value="UniProtKB-SubCell"/>
</dbReference>
<reference evidence="9" key="2">
    <citation type="submission" date="2015-06" db="UniProtKB">
        <authorList>
            <consortium name="EnsemblMetazoa"/>
        </authorList>
    </citation>
    <scope>IDENTIFICATION</scope>
</reference>
<dbReference type="GO" id="GO:0046872">
    <property type="term" value="F:metal ion binding"/>
    <property type="evidence" value="ECO:0007669"/>
    <property type="project" value="UniProtKB-KW"/>
</dbReference>
<dbReference type="HOGENOM" id="CLU_023075_0_1_1"/>
<evidence type="ECO:0000256" key="1">
    <source>
        <dbReference type="ARBA" id="ARBA00004141"/>
    </source>
</evidence>
<keyword evidence="6" id="KW-0862">Zinc</keyword>
<proteinExistence type="inferred from homology"/>
<feature type="binding site" evidence="6">
    <location>
        <position position="320"/>
    </location>
    <ligand>
        <name>Zn(2+)</name>
        <dbReference type="ChEBI" id="CHEBI:29105"/>
    </ligand>
</feature>
<dbReference type="STRING" id="32264.T1K3G4"/>
<evidence type="ECO:0000256" key="4">
    <source>
        <dbReference type="ARBA" id="ARBA00022989"/>
    </source>
</evidence>
<evidence type="ECO:0000256" key="8">
    <source>
        <dbReference type="SAM" id="Phobius"/>
    </source>
</evidence>
<dbReference type="PANTHER" id="PTHR20855">
    <property type="entry name" value="ADIPOR/PROGESTIN RECEPTOR-RELATED"/>
    <property type="match status" value="1"/>
</dbReference>
<name>T1K3G4_TETUR</name>
<dbReference type="AlphaFoldDB" id="T1K3G4"/>
<protein>
    <recommendedName>
        <fullName evidence="11">Progestin and adipoQ receptor family member 4</fullName>
    </recommendedName>
</protein>
<dbReference type="InterPro" id="IPR004254">
    <property type="entry name" value="AdipoR/HlyIII-related"/>
</dbReference>
<feature type="binding site" evidence="6">
    <location>
        <position position="316"/>
    </location>
    <ligand>
        <name>Zn(2+)</name>
        <dbReference type="ChEBI" id="CHEBI:29105"/>
    </ligand>
</feature>
<evidence type="ECO:0000313" key="9">
    <source>
        <dbReference type="EnsemblMetazoa" id="tetur04g08590.1"/>
    </source>
</evidence>
<dbReference type="Proteomes" id="UP000015104">
    <property type="component" value="Unassembled WGS sequence"/>
</dbReference>
<organism evidence="9 10">
    <name type="scientific">Tetranychus urticae</name>
    <name type="common">Two-spotted spider mite</name>
    <dbReference type="NCBI Taxonomy" id="32264"/>
    <lineage>
        <taxon>Eukaryota</taxon>
        <taxon>Metazoa</taxon>
        <taxon>Ecdysozoa</taxon>
        <taxon>Arthropoda</taxon>
        <taxon>Chelicerata</taxon>
        <taxon>Arachnida</taxon>
        <taxon>Acari</taxon>
        <taxon>Acariformes</taxon>
        <taxon>Trombidiformes</taxon>
        <taxon>Prostigmata</taxon>
        <taxon>Eleutherengona</taxon>
        <taxon>Raphignathae</taxon>
        <taxon>Tetranychoidea</taxon>
        <taxon>Tetranychidae</taxon>
        <taxon>Tetranychus</taxon>
    </lineage>
</organism>
<dbReference type="OrthoDB" id="535992at2759"/>
<reference evidence="10" key="1">
    <citation type="submission" date="2011-08" db="EMBL/GenBank/DDBJ databases">
        <authorList>
            <person name="Rombauts S."/>
        </authorList>
    </citation>
    <scope>NUCLEOTIDE SEQUENCE</scope>
    <source>
        <strain evidence="10">London</strain>
    </source>
</reference>
<comment type="similarity">
    <text evidence="2">Belongs to the ADIPOR family.</text>
</comment>
<comment type="subcellular location">
    <subcellularLocation>
        <location evidence="1">Membrane</location>
        <topology evidence="1">Multi-pass membrane protein</topology>
    </subcellularLocation>
</comment>
<feature type="transmembrane region" description="Helical" evidence="8">
    <location>
        <begin position="318"/>
        <end position="341"/>
    </location>
</feature>
<evidence type="ECO:0000256" key="7">
    <source>
        <dbReference type="SAM" id="MobiDB-lite"/>
    </source>
</evidence>
<keyword evidence="3 8" id="KW-0812">Transmembrane</keyword>
<dbReference type="Pfam" id="PF03006">
    <property type="entry name" value="HlyIII"/>
    <property type="match status" value="1"/>
</dbReference>
<keyword evidence="5 8" id="KW-0472">Membrane</keyword>
<feature type="compositionally biased region" description="Low complexity" evidence="7">
    <location>
        <begin position="12"/>
        <end position="30"/>
    </location>
</feature>
<keyword evidence="6" id="KW-0479">Metal-binding</keyword>
<sequence length="351" mass="40511">MLENLACSFEQSSSPSSSPSSSDSTDTTCLSSNNNVSTVDSIKDNNNLLNHHNHHHHHHLLTKCTSLTIREWQITIKEWKVPKLYKITDVPEHLRFNPFVTNGYRFYKLSFWQSIYSLFYLHNETLNILTHGAPFIYFLLFMPRHIPWDLIDYHFLAYLHITGCVAPWLGSCVYHTFMNHRSGVDLYQKLLKWDVIGIWITQSLGASTTIYTSLILYPFWLQFIFIFLYSLIAIRALQHTLLASGVWKRRLGFAILVGMRVLAFILRLNAIEIGQASPLIHTIMQEIWPIIGALISAARIPERWYPGYFDLALNSHNLLHIFAVIGAIHMHLATCSDLIWLSNISKLHAHN</sequence>
<evidence type="ECO:0000256" key="3">
    <source>
        <dbReference type="ARBA" id="ARBA00022692"/>
    </source>
</evidence>
<dbReference type="eggNOG" id="KOG0748">
    <property type="taxonomic scope" value="Eukaryota"/>
</dbReference>
<feature type="region of interest" description="Disordered" evidence="7">
    <location>
        <begin position="1"/>
        <end position="30"/>
    </location>
</feature>
<feature type="transmembrane region" description="Helical" evidence="8">
    <location>
        <begin position="155"/>
        <end position="178"/>
    </location>
</feature>
<evidence type="ECO:0000256" key="2">
    <source>
        <dbReference type="ARBA" id="ARBA00007018"/>
    </source>
</evidence>
<evidence type="ECO:0000256" key="6">
    <source>
        <dbReference type="PIRSR" id="PIRSR604254-1"/>
    </source>
</evidence>
<accession>T1K3G4</accession>
<gene>
    <name evidence="9" type="primary">107359621</name>
</gene>
<dbReference type="KEGG" id="tut:107359621"/>
<dbReference type="GO" id="GO:0038023">
    <property type="term" value="F:signaling receptor activity"/>
    <property type="evidence" value="ECO:0007669"/>
    <property type="project" value="TreeGrafter"/>
</dbReference>
<keyword evidence="4 8" id="KW-1133">Transmembrane helix</keyword>
<feature type="transmembrane region" description="Helical" evidence="8">
    <location>
        <begin position="217"/>
        <end position="238"/>
    </location>
</feature>
<evidence type="ECO:0008006" key="11">
    <source>
        <dbReference type="Google" id="ProtNLM"/>
    </source>
</evidence>
<evidence type="ECO:0000313" key="10">
    <source>
        <dbReference type="Proteomes" id="UP000015104"/>
    </source>
</evidence>
<dbReference type="PANTHER" id="PTHR20855:SF138">
    <property type="entry name" value="PROGESTIN AND ADIPOQ RECEPTOR FAMILY MEMBER 4"/>
    <property type="match status" value="1"/>
</dbReference>
<dbReference type="OMA" id="FLMRMLV"/>
<feature type="transmembrane region" description="Helical" evidence="8">
    <location>
        <begin position="126"/>
        <end position="143"/>
    </location>
</feature>
<evidence type="ECO:0000256" key="5">
    <source>
        <dbReference type="ARBA" id="ARBA00023136"/>
    </source>
</evidence>
<keyword evidence="10" id="KW-1185">Reference proteome</keyword>
<feature type="transmembrane region" description="Helical" evidence="8">
    <location>
        <begin position="250"/>
        <end position="268"/>
    </location>
</feature>